<protein>
    <submittedName>
        <fullName evidence="1 3">Uncharacterized protein</fullName>
    </submittedName>
</protein>
<dbReference type="PANTHER" id="PTHR47331">
    <property type="entry name" value="PHD-TYPE DOMAIN-CONTAINING PROTEIN"/>
    <property type="match status" value="1"/>
</dbReference>
<evidence type="ECO:0000313" key="1">
    <source>
        <dbReference type="EMBL" id="VDM92975.1"/>
    </source>
</evidence>
<dbReference type="OrthoDB" id="8065733at2759"/>
<dbReference type="Pfam" id="PF03564">
    <property type="entry name" value="DUF1759"/>
    <property type="match status" value="1"/>
</dbReference>
<dbReference type="InterPro" id="IPR005312">
    <property type="entry name" value="DUF1759"/>
</dbReference>
<evidence type="ECO:0000313" key="2">
    <source>
        <dbReference type="Proteomes" id="UP000271087"/>
    </source>
</evidence>
<keyword evidence="2" id="KW-1185">Reference proteome</keyword>
<sequence>MRLSQELFQPKELSRPMSHPAVNLPQLSLPTFSGDPRQWRQFWSSFNAAVHSQAIPEIQKLNYLIHLYYETIQLRLGIIEEVYPKDEIGVIHYLPHHEVLTLDKATTKLRIVYDASAHLKRFKSLNEVLYRGPVMLLDLVGALLRFRMMRIMIIADTETAFLQLGLQYEERCT</sequence>
<dbReference type="STRING" id="42157.A0A182EMZ6"/>
<dbReference type="WBParaSite" id="nOo.2.0.1.t09496-RA">
    <property type="protein sequence ID" value="nOo.2.0.1.t09496-RA"/>
    <property type="gene ID" value="nOo.2.0.1.g09496"/>
</dbReference>
<dbReference type="PANTHER" id="PTHR47331:SF1">
    <property type="entry name" value="GAG-LIKE PROTEIN"/>
    <property type="match status" value="1"/>
</dbReference>
<proteinExistence type="predicted"/>
<gene>
    <name evidence="1" type="ORF">NOO_LOCUS9496</name>
</gene>
<dbReference type="AlphaFoldDB" id="A0A182EMZ6"/>
<name>A0A182EMZ6_ONCOC</name>
<dbReference type="Proteomes" id="UP000271087">
    <property type="component" value="Unassembled WGS sequence"/>
</dbReference>
<evidence type="ECO:0000313" key="3">
    <source>
        <dbReference type="WBParaSite" id="nOo.2.0.1.t09496-RA"/>
    </source>
</evidence>
<organism evidence="3">
    <name type="scientific">Onchocerca ochengi</name>
    <name type="common">Filarial nematode worm</name>
    <dbReference type="NCBI Taxonomy" id="42157"/>
    <lineage>
        <taxon>Eukaryota</taxon>
        <taxon>Metazoa</taxon>
        <taxon>Ecdysozoa</taxon>
        <taxon>Nematoda</taxon>
        <taxon>Chromadorea</taxon>
        <taxon>Rhabditida</taxon>
        <taxon>Spirurina</taxon>
        <taxon>Spiruromorpha</taxon>
        <taxon>Filarioidea</taxon>
        <taxon>Onchocercidae</taxon>
        <taxon>Onchocerca</taxon>
    </lineage>
</organism>
<reference evidence="3" key="1">
    <citation type="submission" date="2016-06" db="UniProtKB">
        <authorList>
            <consortium name="WormBaseParasite"/>
        </authorList>
    </citation>
    <scope>IDENTIFICATION</scope>
</reference>
<reference evidence="1 2" key="2">
    <citation type="submission" date="2018-08" db="EMBL/GenBank/DDBJ databases">
        <authorList>
            <person name="Laetsch R D."/>
            <person name="Stevens L."/>
            <person name="Kumar S."/>
            <person name="Blaxter L. M."/>
        </authorList>
    </citation>
    <scope>NUCLEOTIDE SEQUENCE [LARGE SCALE GENOMIC DNA]</scope>
</reference>
<accession>A0A182EMZ6</accession>
<dbReference type="EMBL" id="UYRW01004676">
    <property type="protein sequence ID" value="VDM92975.1"/>
    <property type="molecule type" value="Genomic_DNA"/>
</dbReference>